<dbReference type="GO" id="GO:0005886">
    <property type="term" value="C:plasma membrane"/>
    <property type="evidence" value="ECO:0007669"/>
    <property type="project" value="TreeGrafter"/>
</dbReference>
<evidence type="ECO:0000256" key="2">
    <source>
        <dbReference type="ARBA" id="ARBA00022692"/>
    </source>
</evidence>
<dbReference type="Proteomes" id="UP001249851">
    <property type="component" value="Unassembled WGS sequence"/>
</dbReference>
<protein>
    <submittedName>
        <fullName evidence="10">Neuropeptide FF receptor 2</fullName>
    </submittedName>
</protein>
<feature type="transmembrane region" description="Helical" evidence="8">
    <location>
        <begin position="57"/>
        <end position="78"/>
    </location>
</feature>
<keyword evidence="5 8" id="KW-0472">Membrane</keyword>
<dbReference type="AlphaFoldDB" id="A0AAD9R3Y3"/>
<evidence type="ECO:0000256" key="6">
    <source>
        <dbReference type="ARBA" id="ARBA00023170"/>
    </source>
</evidence>
<dbReference type="PANTHER" id="PTHR45695">
    <property type="entry name" value="LEUCOKININ RECEPTOR-RELATED"/>
    <property type="match status" value="1"/>
</dbReference>
<dbReference type="PRINTS" id="PR00237">
    <property type="entry name" value="GPCRRHODOPSN"/>
</dbReference>
<feature type="domain" description="G-protein coupled receptors family 1 profile" evidence="9">
    <location>
        <begin position="69"/>
        <end position="325"/>
    </location>
</feature>
<comment type="subcellular location">
    <subcellularLocation>
        <location evidence="1">Membrane</location>
        <topology evidence="1">Multi-pass membrane protein</topology>
    </subcellularLocation>
</comment>
<proteinExistence type="predicted"/>
<keyword evidence="7" id="KW-0807">Transducer</keyword>
<dbReference type="InterPro" id="IPR000276">
    <property type="entry name" value="GPCR_Rhodpsn"/>
</dbReference>
<reference evidence="10" key="1">
    <citation type="journal article" date="2023" name="G3 (Bethesda)">
        <title>Whole genome assembly and annotation of the endangered Caribbean coral Acropora cervicornis.</title>
        <authorList>
            <person name="Selwyn J.D."/>
            <person name="Vollmer S.V."/>
        </authorList>
    </citation>
    <scope>NUCLEOTIDE SEQUENCE</scope>
    <source>
        <strain evidence="10">K2</strain>
    </source>
</reference>
<keyword evidence="11" id="KW-1185">Reference proteome</keyword>
<gene>
    <name evidence="10" type="ORF">P5673_002619</name>
</gene>
<name>A0AAD9R3Y3_ACRCE</name>
<dbReference type="SMART" id="SM01381">
    <property type="entry name" value="7TM_GPCR_Srsx"/>
    <property type="match status" value="1"/>
</dbReference>
<dbReference type="Pfam" id="PF00001">
    <property type="entry name" value="7tm_1"/>
    <property type="match status" value="1"/>
</dbReference>
<feature type="transmembrane region" description="Helical" evidence="8">
    <location>
        <begin position="272"/>
        <end position="297"/>
    </location>
</feature>
<evidence type="ECO:0000256" key="8">
    <source>
        <dbReference type="SAM" id="Phobius"/>
    </source>
</evidence>
<dbReference type="FunFam" id="1.20.1070.10:FF:000291">
    <property type="entry name" value="Predicted protein"/>
    <property type="match status" value="1"/>
</dbReference>
<dbReference type="EMBL" id="JARQWQ010000004">
    <property type="protein sequence ID" value="KAK2572380.1"/>
    <property type="molecule type" value="Genomic_DNA"/>
</dbReference>
<sequence length="378" mass="43229">MACTSSKWTLYDSLKAILKAAAQLERMETSSNGSNGSTSSQDSNRQLRLEIQIGMTIAYVIIFVVSLLGNTALVYVVFKTRELRTTTNLLIANMAIADLLITFFAMPCSVIFLFVGYSWFAGKFGDVTCRIVQYIMALSIAASILTHVFIALERFFCIVYPFKRVSIVKNSKISYSFIWCSSFFLMSPYLYIYTLQGPFDEKYYCVIDEDLLKPMKVYFALVFVFLFISPLIFIASLYTLVCRKLWYHKAPGVRSPTAIQSRETRIRKTVKMLVILIITFAVCWFPAHLMHLLVYIGDVTDFPVSAQLVSFWVCHSHSAINPLLVTIFNELYRNACRSIIKRLSSKSEYVETANLRLVSLPKQNDPDVHLQRYIVKDN</sequence>
<dbReference type="GO" id="GO:0004930">
    <property type="term" value="F:G protein-coupled receptor activity"/>
    <property type="evidence" value="ECO:0007669"/>
    <property type="project" value="UniProtKB-KW"/>
</dbReference>
<keyword evidence="6 10" id="KW-0675">Receptor</keyword>
<evidence type="ECO:0000313" key="11">
    <source>
        <dbReference type="Proteomes" id="UP001249851"/>
    </source>
</evidence>
<feature type="transmembrane region" description="Helical" evidence="8">
    <location>
        <begin position="131"/>
        <end position="152"/>
    </location>
</feature>
<organism evidence="10 11">
    <name type="scientific">Acropora cervicornis</name>
    <name type="common">Staghorn coral</name>
    <dbReference type="NCBI Taxonomy" id="6130"/>
    <lineage>
        <taxon>Eukaryota</taxon>
        <taxon>Metazoa</taxon>
        <taxon>Cnidaria</taxon>
        <taxon>Anthozoa</taxon>
        <taxon>Hexacorallia</taxon>
        <taxon>Scleractinia</taxon>
        <taxon>Astrocoeniina</taxon>
        <taxon>Acroporidae</taxon>
        <taxon>Acropora</taxon>
    </lineage>
</organism>
<feature type="transmembrane region" description="Helical" evidence="8">
    <location>
        <begin position="90"/>
        <end position="119"/>
    </location>
</feature>
<dbReference type="InterPro" id="IPR017452">
    <property type="entry name" value="GPCR_Rhodpsn_7TM"/>
</dbReference>
<dbReference type="PROSITE" id="PS50262">
    <property type="entry name" value="G_PROTEIN_RECEP_F1_2"/>
    <property type="match status" value="1"/>
</dbReference>
<dbReference type="Gene3D" id="1.20.1070.10">
    <property type="entry name" value="Rhodopsin 7-helix transmembrane proteins"/>
    <property type="match status" value="1"/>
</dbReference>
<evidence type="ECO:0000256" key="7">
    <source>
        <dbReference type="ARBA" id="ARBA00023224"/>
    </source>
</evidence>
<comment type="caution">
    <text evidence="10">The sequence shown here is derived from an EMBL/GenBank/DDBJ whole genome shotgun (WGS) entry which is preliminary data.</text>
</comment>
<feature type="transmembrane region" description="Helical" evidence="8">
    <location>
        <begin position="309"/>
        <end position="332"/>
    </location>
</feature>
<dbReference type="SUPFAM" id="SSF81321">
    <property type="entry name" value="Family A G protein-coupled receptor-like"/>
    <property type="match status" value="1"/>
</dbReference>
<keyword evidence="4" id="KW-0297">G-protein coupled receptor</keyword>
<accession>A0AAD9R3Y3</accession>
<feature type="transmembrane region" description="Helical" evidence="8">
    <location>
        <begin position="173"/>
        <end position="192"/>
    </location>
</feature>
<keyword evidence="2 8" id="KW-0812">Transmembrane</keyword>
<evidence type="ECO:0000256" key="4">
    <source>
        <dbReference type="ARBA" id="ARBA00023040"/>
    </source>
</evidence>
<feature type="transmembrane region" description="Helical" evidence="8">
    <location>
        <begin position="217"/>
        <end position="241"/>
    </location>
</feature>
<keyword evidence="3 8" id="KW-1133">Transmembrane helix</keyword>
<evidence type="ECO:0000256" key="1">
    <source>
        <dbReference type="ARBA" id="ARBA00004141"/>
    </source>
</evidence>
<evidence type="ECO:0000256" key="3">
    <source>
        <dbReference type="ARBA" id="ARBA00022989"/>
    </source>
</evidence>
<evidence type="ECO:0000313" key="10">
    <source>
        <dbReference type="EMBL" id="KAK2572380.1"/>
    </source>
</evidence>
<dbReference type="PANTHER" id="PTHR45695:SF9">
    <property type="entry name" value="LEUCOKININ RECEPTOR"/>
    <property type="match status" value="1"/>
</dbReference>
<evidence type="ECO:0000256" key="5">
    <source>
        <dbReference type="ARBA" id="ARBA00023136"/>
    </source>
</evidence>
<reference evidence="10" key="2">
    <citation type="journal article" date="2023" name="Science">
        <title>Genomic signatures of disease resistance in endangered staghorn corals.</title>
        <authorList>
            <person name="Vollmer S.V."/>
            <person name="Selwyn J.D."/>
            <person name="Despard B.A."/>
            <person name="Roesel C.L."/>
        </authorList>
    </citation>
    <scope>NUCLEOTIDE SEQUENCE</scope>
    <source>
        <strain evidence="10">K2</strain>
    </source>
</reference>
<evidence type="ECO:0000259" key="9">
    <source>
        <dbReference type="PROSITE" id="PS50262"/>
    </source>
</evidence>